<dbReference type="EMBL" id="BDDD01000645">
    <property type="protein sequence ID" value="GAV68600.1"/>
    <property type="molecule type" value="Genomic_DNA"/>
</dbReference>
<keyword evidence="3" id="KW-1185">Reference proteome</keyword>
<feature type="chain" id="PRO_5012523988" description="GRP domain-containing protein" evidence="1">
    <location>
        <begin position="20"/>
        <end position="148"/>
    </location>
</feature>
<gene>
    <name evidence="2" type="ORF">CFOL_v3_12103</name>
</gene>
<dbReference type="PANTHER" id="PTHR34463">
    <property type="entry name" value="GLYCINE-RICH PROTEIN"/>
    <property type="match status" value="1"/>
</dbReference>
<dbReference type="PANTHER" id="PTHR34463:SF12">
    <property type="entry name" value="GLYCINE-RICH PROTEIN"/>
    <property type="match status" value="1"/>
</dbReference>
<sequence length="148" mass="14057">MAKTYVFLMLTFVILHASARKMLTDGNATGQNVVYADAPQKEAATKYGPNEQTIVHAADGPIAESPSKTGLDDIKNFIFGGVGGFAGVGGYAGVAGLPLLGGHGGIGKYGGIGGIGGIGGGVGGPGGGSGGIGSLGAAGAGGGVLPCP</sequence>
<dbReference type="AlphaFoldDB" id="A0A1Q3BKP9"/>
<keyword evidence="1" id="KW-0732">Signal</keyword>
<feature type="signal peptide" evidence="1">
    <location>
        <begin position="1"/>
        <end position="19"/>
    </location>
</feature>
<evidence type="ECO:0000313" key="3">
    <source>
        <dbReference type="Proteomes" id="UP000187406"/>
    </source>
</evidence>
<dbReference type="InParanoid" id="A0A1Q3BKP9"/>
<reference evidence="3" key="1">
    <citation type="submission" date="2016-04" db="EMBL/GenBank/DDBJ databases">
        <title>Cephalotus genome sequencing.</title>
        <authorList>
            <person name="Fukushima K."/>
            <person name="Hasebe M."/>
            <person name="Fang X."/>
        </authorList>
    </citation>
    <scope>NUCLEOTIDE SEQUENCE [LARGE SCALE GENOMIC DNA]</scope>
    <source>
        <strain evidence="3">cv. St1</strain>
    </source>
</reference>
<comment type="caution">
    <text evidence="2">The sequence shown here is derived from an EMBL/GenBank/DDBJ whole genome shotgun (WGS) entry which is preliminary data.</text>
</comment>
<evidence type="ECO:0000256" key="1">
    <source>
        <dbReference type="SAM" id="SignalP"/>
    </source>
</evidence>
<name>A0A1Q3BKP9_CEPFO</name>
<proteinExistence type="predicted"/>
<accession>A0A1Q3BKP9</accession>
<dbReference type="STRING" id="3775.A0A1Q3BKP9"/>
<evidence type="ECO:0000313" key="2">
    <source>
        <dbReference type="EMBL" id="GAV68600.1"/>
    </source>
</evidence>
<evidence type="ECO:0008006" key="4">
    <source>
        <dbReference type="Google" id="ProtNLM"/>
    </source>
</evidence>
<protein>
    <recommendedName>
        <fullName evidence="4">GRP domain-containing protein</fullName>
    </recommendedName>
</protein>
<organism evidence="2 3">
    <name type="scientific">Cephalotus follicularis</name>
    <name type="common">Albany pitcher plant</name>
    <dbReference type="NCBI Taxonomy" id="3775"/>
    <lineage>
        <taxon>Eukaryota</taxon>
        <taxon>Viridiplantae</taxon>
        <taxon>Streptophyta</taxon>
        <taxon>Embryophyta</taxon>
        <taxon>Tracheophyta</taxon>
        <taxon>Spermatophyta</taxon>
        <taxon>Magnoliopsida</taxon>
        <taxon>eudicotyledons</taxon>
        <taxon>Gunneridae</taxon>
        <taxon>Pentapetalae</taxon>
        <taxon>rosids</taxon>
        <taxon>fabids</taxon>
        <taxon>Oxalidales</taxon>
        <taxon>Cephalotaceae</taxon>
        <taxon>Cephalotus</taxon>
    </lineage>
</organism>
<dbReference type="Proteomes" id="UP000187406">
    <property type="component" value="Unassembled WGS sequence"/>
</dbReference>